<gene>
    <name evidence="1" type="ORF">ABVQ20_24275</name>
</gene>
<comment type="caution">
    <text evidence="1">The sequence shown here is derived from an EMBL/GenBank/DDBJ whole genome shotgun (WGS) entry which is preliminary data.</text>
</comment>
<organism evidence="1 2">
    <name type="scientific">Mesorhizobium shangrilense</name>
    <dbReference type="NCBI Taxonomy" id="460060"/>
    <lineage>
        <taxon>Bacteria</taxon>
        <taxon>Pseudomonadati</taxon>
        <taxon>Pseudomonadota</taxon>
        <taxon>Alphaproteobacteria</taxon>
        <taxon>Hyphomicrobiales</taxon>
        <taxon>Phyllobacteriaceae</taxon>
        <taxon>Mesorhizobium</taxon>
    </lineage>
</organism>
<evidence type="ECO:0000313" key="2">
    <source>
        <dbReference type="Proteomes" id="UP001548832"/>
    </source>
</evidence>
<dbReference type="InterPro" id="IPR019587">
    <property type="entry name" value="Polyketide_cyclase/dehydratase"/>
</dbReference>
<dbReference type="RefSeq" id="WP_354462004.1">
    <property type="nucleotide sequence ID" value="NZ_JBEWSZ010000001.1"/>
</dbReference>
<dbReference type="SUPFAM" id="SSF55961">
    <property type="entry name" value="Bet v1-like"/>
    <property type="match status" value="1"/>
</dbReference>
<dbReference type="Gene3D" id="3.30.530.20">
    <property type="match status" value="1"/>
</dbReference>
<dbReference type="EMBL" id="JBEWSZ010000001">
    <property type="protein sequence ID" value="MET2830099.1"/>
    <property type="molecule type" value="Genomic_DNA"/>
</dbReference>
<dbReference type="Pfam" id="PF10604">
    <property type="entry name" value="Polyketide_cyc2"/>
    <property type="match status" value="1"/>
</dbReference>
<proteinExistence type="predicted"/>
<dbReference type="CDD" id="cd07818">
    <property type="entry name" value="SRPBCC_1"/>
    <property type="match status" value="1"/>
</dbReference>
<protein>
    <submittedName>
        <fullName evidence="1">SRPBCC family protein</fullName>
    </submittedName>
</protein>
<keyword evidence="2" id="KW-1185">Reference proteome</keyword>
<accession>A0ABV2DJH8</accession>
<dbReference type="InterPro" id="IPR023393">
    <property type="entry name" value="START-like_dom_sf"/>
</dbReference>
<dbReference type="Proteomes" id="UP001548832">
    <property type="component" value="Unassembled WGS sequence"/>
</dbReference>
<evidence type="ECO:0000313" key="1">
    <source>
        <dbReference type="EMBL" id="MET2830099.1"/>
    </source>
</evidence>
<name>A0ABV2DJH8_9HYPH</name>
<reference evidence="1 2" key="1">
    <citation type="submission" date="2024-06" db="EMBL/GenBank/DDBJ databases">
        <authorList>
            <person name="Kim D.-U."/>
        </authorList>
    </citation>
    <scope>NUCLEOTIDE SEQUENCE [LARGE SCALE GENOMIC DNA]</scope>
    <source>
        <strain evidence="1 2">KACC15460</strain>
    </source>
</reference>
<sequence length="175" mass="19226">MFITLAVVLLVLIAALLIYAATRPNDFVTTRTANIKAPPEAIFPLINDFSRWPTWSPYEKLDPDMKRTLSGAESGKGAAYAWESNGKAGKGRMEIINSAPSSLVSLKLDFEKPFRANNMVDFTLTPSGDGTAVTWAMRGSRPFIAKLMGVFMNFDTLIGRDFEIGLANMKSLAEK</sequence>